<feature type="domain" description="Rhodanese" evidence="3">
    <location>
        <begin position="41"/>
        <end position="79"/>
    </location>
</feature>
<dbReference type="Gene3D" id="3.30.9.10">
    <property type="entry name" value="D-Amino Acid Oxidase, subunit A, domain 2"/>
    <property type="match status" value="1"/>
</dbReference>
<accession>A0A1I3DGB9</accession>
<name>A0A1I3DGB9_9RHOB</name>
<dbReference type="GO" id="GO:0016491">
    <property type="term" value="F:oxidoreductase activity"/>
    <property type="evidence" value="ECO:0007669"/>
    <property type="project" value="UniProtKB-KW"/>
</dbReference>
<dbReference type="Gene3D" id="3.50.50.60">
    <property type="entry name" value="FAD/NAD(P)-binding domain"/>
    <property type="match status" value="1"/>
</dbReference>
<dbReference type="EMBL" id="FOPU01000038">
    <property type="protein sequence ID" value="SFH85696.1"/>
    <property type="molecule type" value="Genomic_DNA"/>
</dbReference>
<evidence type="ECO:0000259" key="3">
    <source>
        <dbReference type="PROSITE" id="PS50206"/>
    </source>
</evidence>
<dbReference type="InterPro" id="IPR001763">
    <property type="entry name" value="Rhodanese-like_dom"/>
</dbReference>
<dbReference type="InterPro" id="IPR006076">
    <property type="entry name" value="FAD-dep_OxRdtase"/>
</dbReference>
<feature type="compositionally biased region" description="Polar residues" evidence="2">
    <location>
        <begin position="8"/>
        <end position="17"/>
    </location>
</feature>
<dbReference type="PROSITE" id="PS50206">
    <property type="entry name" value="RHODANESE_3"/>
    <property type="match status" value="1"/>
</dbReference>
<dbReference type="SUPFAM" id="SSF51905">
    <property type="entry name" value="FAD/NAD(P)-binding domain"/>
    <property type="match status" value="1"/>
</dbReference>
<proteinExistence type="predicted"/>
<evidence type="ECO:0000256" key="1">
    <source>
        <dbReference type="ARBA" id="ARBA00023002"/>
    </source>
</evidence>
<dbReference type="PANTHER" id="PTHR13847:SF281">
    <property type="entry name" value="FAD DEPENDENT OXIDOREDUCTASE DOMAIN-CONTAINING PROTEIN"/>
    <property type="match status" value="1"/>
</dbReference>
<evidence type="ECO:0000313" key="5">
    <source>
        <dbReference type="Proteomes" id="UP000183635"/>
    </source>
</evidence>
<dbReference type="RefSeq" id="WP_074970009.1">
    <property type="nucleotide sequence ID" value="NZ_CBCRYP010000068.1"/>
</dbReference>
<dbReference type="AlphaFoldDB" id="A0A1I3DGB9"/>
<gene>
    <name evidence="4" type="ORF">SAMN04488021_13821</name>
</gene>
<keyword evidence="1" id="KW-0560">Oxidoreductase</keyword>
<dbReference type="Proteomes" id="UP000183635">
    <property type="component" value="Unassembled WGS sequence"/>
</dbReference>
<evidence type="ECO:0000256" key="2">
    <source>
        <dbReference type="SAM" id="MobiDB-lite"/>
    </source>
</evidence>
<evidence type="ECO:0000313" key="4">
    <source>
        <dbReference type="EMBL" id="SFH85696.1"/>
    </source>
</evidence>
<dbReference type="InterPro" id="IPR036188">
    <property type="entry name" value="FAD/NAD-bd_sf"/>
</dbReference>
<dbReference type="STRING" id="34004.SAMN04488021_13821"/>
<sequence length="437" mass="47014">MPADPIATLSSPQSLWSDTAPPWPESGPLAESLQCDVVVVGGGFTGMRAASVLAEAGASVAVLDAGDTGWGASGRNGGQVNPMLPFNSPERLRGMLGTRYFERLTQASLNSADELFAMIRAYGIDCGARQNGWLKVNHNEAALRRAESDVKSWNAFGAGMEVLHGDEVRAMSGSRAYASGVLTPRGGAVHPLRLAQGLAAHCQRLGVRIFGRSPALAHRRDGTKWVVTTSSGTVRAGWILIATNGYTGGFYPGLARSIIPLAPIQIATRPLDASVVGDILPGGQTISDTRRVIMFARREPDNRMVYGGLGRMRPDGGIDGFDWLRKDAERVYPQLRGVEWTYRWGGRIALTEDHLPHLHEPEKGVLIGLGYNGRGVAMSHLMGRVMAERVLGTAPEALTFPTTALKGFSLRPFKMAGLNLALKAMRLADALEVRRRN</sequence>
<protein>
    <submittedName>
        <fullName evidence="4">Sarcosine oxidase</fullName>
    </submittedName>
</protein>
<dbReference type="PANTHER" id="PTHR13847">
    <property type="entry name" value="SARCOSINE DEHYDROGENASE-RELATED"/>
    <property type="match status" value="1"/>
</dbReference>
<feature type="region of interest" description="Disordered" evidence="2">
    <location>
        <begin position="1"/>
        <end position="27"/>
    </location>
</feature>
<dbReference type="GO" id="GO:0005737">
    <property type="term" value="C:cytoplasm"/>
    <property type="evidence" value="ECO:0007669"/>
    <property type="project" value="TreeGrafter"/>
</dbReference>
<organism evidence="4 5">
    <name type="scientific">Paracoccus aminovorans</name>
    <dbReference type="NCBI Taxonomy" id="34004"/>
    <lineage>
        <taxon>Bacteria</taxon>
        <taxon>Pseudomonadati</taxon>
        <taxon>Pseudomonadota</taxon>
        <taxon>Alphaproteobacteria</taxon>
        <taxon>Rhodobacterales</taxon>
        <taxon>Paracoccaceae</taxon>
        <taxon>Paracoccus</taxon>
    </lineage>
</organism>
<reference evidence="4 5" key="1">
    <citation type="submission" date="2016-10" db="EMBL/GenBank/DDBJ databases">
        <authorList>
            <person name="de Groot N.N."/>
        </authorList>
    </citation>
    <scope>NUCLEOTIDE SEQUENCE [LARGE SCALE GENOMIC DNA]</scope>
    <source>
        <strain evidence="4 5">DSM 8537</strain>
    </source>
</reference>
<dbReference type="OrthoDB" id="9806601at2"/>
<dbReference type="Pfam" id="PF01266">
    <property type="entry name" value="DAO"/>
    <property type="match status" value="1"/>
</dbReference>
<keyword evidence="5" id="KW-1185">Reference proteome</keyword>